<name>A0A4Y1R2E6_PRUDU</name>
<organism evidence="1">
    <name type="scientific">Prunus dulcis</name>
    <name type="common">Almond</name>
    <name type="synonym">Amygdalus dulcis</name>
    <dbReference type="NCBI Taxonomy" id="3755"/>
    <lineage>
        <taxon>Eukaryota</taxon>
        <taxon>Viridiplantae</taxon>
        <taxon>Streptophyta</taxon>
        <taxon>Embryophyta</taxon>
        <taxon>Tracheophyta</taxon>
        <taxon>Spermatophyta</taxon>
        <taxon>Magnoliopsida</taxon>
        <taxon>eudicotyledons</taxon>
        <taxon>Gunneridae</taxon>
        <taxon>Pentapetalae</taxon>
        <taxon>rosids</taxon>
        <taxon>fabids</taxon>
        <taxon>Rosales</taxon>
        <taxon>Rosaceae</taxon>
        <taxon>Amygdaloideae</taxon>
        <taxon>Amygdaleae</taxon>
        <taxon>Prunus</taxon>
    </lineage>
</organism>
<evidence type="ECO:0000313" key="1">
    <source>
        <dbReference type="EMBL" id="BBG98223.1"/>
    </source>
</evidence>
<proteinExistence type="predicted"/>
<dbReference type="AlphaFoldDB" id="A0A4Y1R2E6"/>
<protein>
    <submittedName>
        <fullName evidence="1">Uncharacterized protein</fullName>
    </submittedName>
</protein>
<gene>
    <name evidence="1" type="ORF">Prudu_007568</name>
</gene>
<dbReference type="EMBL" id="AP019298">
    <property type="protein sequence ID" value="BBG98223.1"/>
    <property type="molecule type" value="Genomic_DNA"/>
</dbReference>
<sequence length="101" mass="11262">MGSQIELVPQLKIIELSQHQREITASPQGFAYASYHAARKTTSVVKSTLDPESSDVSLKFFPWRMTYLSEPAKAEGCLGFLEMVGPRLMDQMAQPCLVKLT</sequence>
<accession>A0A4Y1R2E6</accession>
<reference evidence="1" key="1">
    <citation type="journal article" date="2019" name="Science">
        <title>Mutation of a bHLH transcription factor allowed almond domestication.</title>
        <authorList>
            <person name="Sanchez-Perez R."/>
            <person name="Pavan S."/>
            <person name="Mazzeo R."/>
            <person name="Moldovan C."/>
            <person name="Aiese Cigliano R."/>
            <person name="Del Cueto J."/>
            <person name="Ricciardi F."/>
            <person name="Lotti C."/>
            <person name="Ricciardi L."/>
            <person name="Dicenta F."/>
            <person name="Lopez-Marques R.L."/>
            <person name="Lindberg Moller B."/>
        </authorList>
    </citation>
    <scope>NUCLEOTIDE SEQUENCE</scope>
</reference>